<dbReference type="SMART" id="SM00382">
    <property type="entry name" value="AAA"/>
    <property type="match status" value="1"/>
</dbReference>
<keyword evidence="3" id="KW-0547">Nucleotide-binding</keyword>
<evidence type="ECO:0000259" key="2">
    <source>
        <dbReference type="SMART" id="SM00382"/>
    </source>
</evidence>
<proteinExistence type="predicted"/>
<dbReference type="CDD" id="cd18809">
    <property type="entry name" value="SF1_C_RecD"/>
    <property type="match status" value="1"/>
</dbReference>
<dbReference type="Gene3D" id="2.30.30.940">
    <property type="match status" value="1"/>
</dbReference>
<keyword evidence="3" id="KW-0347">Helicase</keyword>
<dbReference type="KEGG" id="pseg:D3H65_23330"/>
<evidence type="ECO:0000313" key="3">
    <source>
        <dbReference type="EMBL" id="AXY76747.1"/>
    </source>
</evidence>
<evidence type="ECO:0000313" key="4">
    <source>
        <dbReference type="Proteomes" id="UP000263900"/>
    </source>
</evidence>
<dbReference type="Proteomes" id="UP000263900">
    <property type="component" value="Chromosome"/>
</dbReference>
<gene>
    <name evidence="3" type="ORF">D3H65_23330</name>
</gene>
<dbReference type="InterPro" id="IPR027417">
    <property type="entry name" value="P-loop_NTPase"/>
</dbReference>
<organism evidence="3 4">
    <name type="scientific">Paraflavitalea soli</name>
    <dbReference type="NCBI Taxonomy" id="2315862"/>
    <lineage>
        <taxon>Bacteria</taxon>
        <taxon>Pseudomonadati</taxon>
        <taxon>Bacteroidota</taxon>
        <taxon>Chitinophagia</taxon>
        <taxon>Chitinophagales</taxon>
        <taxon>Chitinophagaceae</taxon>
        <taxon>Paraflavitalea</taxon>
    </lineage>
</organism>
<dbReference type="Pfam" id="PF05970">
    <property type="entry name" value="PIF1"/>
    <property type="match status" value="1"/>
</dbReference>
<dbReference type="OrthoDB" id="9763659at2"/>
<dbReference type="Pfam" id="PF14493">
    <property type="entry name" value="HTH_40"/>
    <property type="match status" value="1"/>
</dbReference>
<dbReference type="GO" id="GO:0000723">
    <property type="term" value="P:telomere maintenance"/>
    <property type="evidence" value="ECO:0007669"/>
    <property type="project" value="InterPro"/>
</dbReference>
<dbReference type="InterPro" id="IPR029491">
    <property type="entry name" value="Helicase_HTH"/>
</dbReference>
<dbReference type="PANTHER" id="PTHR47642">
    <property type="entry name" value="ATP-DEPENDENT DNA HELICASE"/>
    <property type="match status" value="1"/>
</dbReference>
<keyword evidence="3" id="KW-0067">ATP-binding</keyword>
<feature type="domain" description="AAA+ ATPase" evidence="2">
    <location>
        <begin position="22"/>
        <end position="331"/>
    </location>
</feature>
<dbReference type="InterPro" id="IPR051055">
    <property type="entry name" value="PIF1_helicase"/>
</dbReference>
<keyword evidence="3" id="KW-0378">Hydrolase</keyword>
<keyword evidence="4" id="KW-1185">Reference proteome</keyword>
<evidence type="ECO:0000256" key="1">
    <source>
        <dbReference type="SAM" id="Coils"/>
    </source>
</evidence>
<dbReference type="InterPro" id="IPR010285">
    <property type="entry name" value="DNA_helicase_pif1-like_DEAD"/>
</dbReference>
<name>A0A3B7MSC0_9BACT</name>
<protein>
    <submittedName>
        <fullName evidence="3">Helicase</fullName>
    </submittedName>
</protein>
<dbReference type="FunFam" id="3.40.50.300:FF:001498">
    <property type="entry name" value="ATP-dependent DNA helicase"/>
    <property type="match status" value="1"/>
</dbReference>
<keyword evidence="1" id="KW-0175">Coiled coil</keyword>
<dbReference type="GO" id="GO:0006281">
    <property type="term" value="P:DNA repair"/>
    <property type="evidence" value="ECO:0007669"/>
    <property type="project" value="InterPro"/>
</dbReference>
<dbReference type="RefSeq" id="WP_119052624.1">
    <property type="nucleotide sequence ID" value="NZ_CP032157.1"/>
</dbReference>
<dbReference type="Gene3D" id="3.40.50.300">
    <property type="entry name" value="P-loop containing nucleotide triphosphate hydrolases"/>
    <property type="match status" value="1"/>
</dbReference>
<dbReference type="PANTHER" id="PTHR47642:SF7">
    <property type="entry name" value="ATP-DEPENDENT DNA HELICASE PIF1"/>
    <property type="match status" value="1"/>
</dbReference>
<dbReference type="EMBL" id="CP032157">
    <property type="protein sequence ID" value="AXY76747.1"/>
    <property type="molecule type" value="Genomic_DNA"/>
</dbReference>
<sequence length="745" mass="85016">MSSGTDISNEYFQLAVRFVNQTSRHLFLTGKAGTGKTTFLRYIQQNSFKKMAVVAPTGVAAINAGGVTMHSFFQLPFGPFIPIKQGGWQSGGPEVTDQHSLFKNIRFNNAKRELLRELELLVIDEVSMVRADMLDAIDAILRQFRRQPLLPFGGVQVLYIGDLHQLPPVVGNDEWDNILKHHYASPFFFDAQVIKQAPPVYLELKKIYRQNDASFIQILNNLRNNTTSAEDLRQLHNHYYPGFTPEDDEHYITLTSHNYKADKINQYQLAKLPGEIFEFRGEIKGDFNEKALPAEMTLQLKEGAQIMFIKNDKGELRRYFNGKLGIVKAIEKDKIMVSFPNEEIELELEQETWKNIRYSYNKEKDHIDEEELGTFKQYPIRLAWAITIHKSQGLTFQKAIIDAGESFAPGQVYVALSRLTSMEGLVLYSRIQPHCISTDQRVIAFTSAEMETNELQQALQEERKAFVSRSIVQSFDWTKVTAAWDAHFEGYEERQIPDKNRAVIRARAMLAQIMDQQEVAVKFMRQLEQLVITAEADGYGILQQRLQAATSYFILQLEEVSTKLQQHIDEVKVKQKVKKYVKELQELKLLFQRKKQSVEQAMQIVNALVKGVQGDDLLQMVENQKKAAVIVIQEVEEKVIKPKKGETKIISLQLFKEGKNIAAIAALRGMAVSTIEGHLVQFIATGEINIEDIVPEHKIVPILEALEAAGGTSSSAAKEKLGEDYSYSEIRAVMQYRYWLQRESV</sequence>
<dbReference type="InterPro" id="IPR003593">
    <property type="entry name" value="AAA+_ATPase"/>
</dbReference>
<accession>A0A3B7MSC0</accession>
<dbReference type="GO" id="GO:0003678">
    <property type="term" value="F:DNA helicase activity"/>
    <property type="evidence" value="ECO:0007669"/>
    <property type="project" value="InterPro"/>
</dbReference>
<dbReference type="AlphaFoldDB" id="A0A3B7MSC0"/>
<dbReference type="SUPFAM" id="SSF52540">
    <property type="entry name" value="P-loop containing nucleoside triphosphate hydrolases"/>
    <property type="match status" value="2"/>
</dbReference>
<feature type="coiled-coil region" evidence="1">
    <location>
        <begin position="581"/>
        <end position="638"/>
    </location>
</feature>
<reference evidence="3 4" key="1">
    <citation type="submission" date="2018-09" db="EMBL/GenBank/DDBJ databases">
        <title>Genome sequencing of strain 6GH32-13.</title>
        <authorList>
            <person name="Weon H.-Y."/>
            <person name="Heo J."/>
            <person name="Kwon S.-W."/>
        </authorList>
    </citation>
    <scope>NUCLEOTIDE SEQUENCE [LARGE SCALE GENOMIC DNA]</scope>
    <source>
        <strain evidence="3 4">5GH32-13</strain>
    </source>
</reference>